<evidence type="ECO:0000313" key="1">
    <source>
        <dbReference type="EMBL" id="WAJ28869.1"/>
    </source>
</evidence>
<gene>
    <name evidence="1" type="ORF">OXU80_01040</name>
</gene>
<proteinExistence type="predicted"/>
<accession>A0ACD4NPN9</accession>
<keyword evidence="2" id="KW-1185">Reference proteome</keyword>
<dbReference type="Proteomes" id="UP001163223">
    <property type="component" value="Chromosome"/>
</dbReference>
<sequence length="593" mass="64858">MNDYEVLRVIEFLEQTREPFRKGMPAVDDEPIWNITTFLIKSEIRGQVVTVSTLASVTGIPYATSMRLISKLVETGTIVRVPRGKGGKSHALQPGPAMRDAFRSYARGIKALLARTVGLRGLGEDEEQYYFGGTPLGAQPLPPVRLIERRASESLGIRFLLNDDNYFSSMRNMWVDLRSNLASGRDFSLRRLPDLYAEVLANAERPVSEYDVITVNMPWLGELAERGLLKPLDGLVASDVLDVSDFHPVIRSTAEWRQRIYGIPIYCTIGILAARKDLFEDRNIGFPKTFDDVIEAGKRFHQPDQGMFGAVWDGALGMPIASSFLFFLGACGTPPISLNPGPYGFTSEGMDLAQLVPLIDSDAGRATLDFMQRLLDISPPNALGLAWDQNLALFLSGNAAMAYCWTMRASRMEYDIQSVVKRKVEYLPQPAGPSGGRASPIGGFVFAIPANLPEERVEIAAEAIAWMTSKDSMRAHVRNGFPIAPRFSTSADPEAAAGSPIVRFVDSLAKRNLLTTWQRPNIPAYTQMERVLSAEVHAALSGSKSHQAALSAANAAIERILAASPSPKDRRQEGLDGGGALRSPTCPLSADVS</sequence>
<protein>
    <submittedName>
        <fullName evidence="1">Extracellular solute-binding protein</fullName>
    </submittedName>
</protein>
<dbReference type="EMBL" id="CP113520">
    <property type="protein sequence ID" value="WAJ28869.1"/>
    <property type="molecule type" value="Genomic_DNA"/>
</dbReference>
<name>A0ACD4NPN9_9HYPH</name>
<reference evidence="1" key="1">
    <citation type="submission" date="2022-11" db="EMBL/GenBank/DDBJ databases">
        <title>beta-Carotene-producing bacterium, Jeongeuplla avenae sp. nov., alleviates the salt stress of Arabidopsis seedlings.</title>
        <authorList>
            <person name="Jiang L."/>
            <person name="Lee J."/>
        </authorList>
    </citation>
    <scope>NUCLEOTIDE SEQUENCE</scope>
    <source>
        <strain evidence="1">DY_R2A_6</strain>
    </source>
</reference>
<evidence type="ECO:0000313" key="2">
    <source>
        <dbReference type="Proteomes" id="UP001163223"/>
    </source>
</evidence>
<organism evidence="1 2">
    <name type="scientific">Antarcticirhabdus aurantiaca</name>
    <dbReference type="NCBI Taxonomy" id="2606717"/>
    <lineage>
        <taxon>Bacteria</taxon>
        <taxon>Pseudomonadati</taxon>
        <taxon>Pseudomonadota</taxon>
        <taxon>Alphaproteobacteria</taxon>
        <taxon>Hyphomicrobiales</taxon>
        <taxon>Aurantimonadaceae</taxon>
        <taxon>Antarcticirhabdus</taxon>
    </lineage>
</organism>